<evidence type="ECO:0008006" key="4">
    <source>
        <dbReference type="Google" id="ProtNLM"/>
    </source>
</evidence>
<feature type="transmembrane region" description="Helical" evidence="1">
    <location>
        <begin position="70"/>
        <end position="89"/>
    </location>
</feature>
<organism evidence="2 3">
    <name type="scientific">Evansella alkalicola</name>
    <dbReference type="NCBI Taxonomy" id="745819"/>
    <lineage>
        <taxon>Bacteria</taxon>
        <taxon>Bacillati</taxon>
        <taxon>Bacillota</taxon>
        <taxon>Bacilli</taxon>
        <taxon>Bacillales</taxon>
        <taxon>Bacillaceae</taxon>
        <taxon>Evansella</taxon>
    </lineage>
</organism>
<accession>A0ABS6JQR8</accession>
<protein>
    <recommendedName>
        <fullName evidence="4">Cbb3-type cytochrome c oxidase subunit I</fullName>
    </recommendedName>
</protein>
<feature type="transmembrane region" description="Helical" evidence="1">
    <location>
        <begin position="101"/>
        <end position="123"/>
    </location>
</feature>
<feature type="transmembrane region" description="Helical" evidence="1">
    <location>
        <begin position="39"/>
        <end position="58"/>
    </location>
</feature>
<feature type="transmembrane region" description="Helical" evidence="1">
    <location>
        <begin position="12"/>
        <end position="33"/>
    </location>
</feature>
<evidence type="ECO:0000313" key="3">
    <source>
        <dbReference type="Proteomes" id="UP000790580"/>
    </source>
</evidence>
<dbReference type="Proteomes" id="UP000790580">
    <property type="component" value="Unassembled WGS sequence"/>
</dbReference>
<keyword evidence="1" id="KW-1133">Transmembrane helix</keyword>
<sequence length="133" mass="14982">MNKAKLLIRISAIYAVIGVFIGSHMAGAGSHLFRPIHTHILVVGWLSLFAFGIFYAVFKIPRESKLASSQVWTAVVGSFGLTTGMWMYYFNPSWAPEVLSLIYFIVGGTILVISFFFFLLITFKFGEYLIDRN</sequence>
<evidence type="ECO:0000313" key="2">
    <source>
        <dbReference type="EMBL" id="MBU9720622.1"/>
    </source>
</evidence>
<keyword evidence="3" id="KW-1185">Reference proteome</keyword>
<comment type="caution">
    <text evidence="2">The sequence shown here is derived from an EMBL/GenBank/DDBJ whole genome shotgun (WGS) entry which is preliminary data.</text>
</comment>
<dbReference type="EMBL" id="JAHQCR010000020">
    <property type="protein sequence ID" value="MBU9720622.1"/>
    <property type="molecule type" value="Genomic_DNA"/>
</dbReference>
<evidence type="ECO:0000256" key="1">
    <source>
        <dbReference type="SAM" id="Phobius"/>
    </source>
</evidence>
<keyword evidence="1" id="KW-0812">Transmembrane</keyword>
<reference evidence="2 3" key="1">
    <citation type="submission" date="2021-06" db="EMBL/GenBank/DDBJ databases">
        <title>Bacillus sp. RD4P76, an endophyte from a halophyte.</title>
        <authorList>
            <person name="Sun J.-Q."/>
        </authorList>
    </citation>
    <scope>NUCLEOTIDE SEQUENCE [LARGE SCALE GENOMIC DNA]</scope>
    <source>
        <strain evidence="2 3">JCM 17098</strain>
    </source>
</reference>
<gene>
    <name evidence="2" type="ORF">KS407_04075</name>
</gene>
<dbReference type="RefSeq" id="WP_088075339.1">
    <property type="nucleotide sequence ID" value="NZ_JAHQCR010000020.1"/>
</dbReference>
<name>A0ABS6JQR8_9BACI</name>
<proteinExistence type="predicted"/>
<keyword evidence="1" id="KW-0472">Membrane</keyword>